<reference evidence="3 4" key="1">
    <citation type="journal article" date="2021" name="Int. J. Syst. Evol. Microbiol.">
        <title>Pseudomonas lactucae sp. nov., a pathogen causing bacterial rot of lettuce in Japan.</title>
        <authorList>
            <person name="Sawada H."/>
            <person name="Fujikawa T."/>
            <person name="Satou M."/>
        </authorList>
    </citation>
    <scope>NUCLEOTIDE SEQUENCE [LARGE SCALE GENOMIC DNA]</scope>
    <source>
        <strain evidence="3 4">MAFF 301381</strain>
    </source>
</reference>
<dbReference type="PANTHER" id="PTHR48081">
    <property type="entry name" value="AB HYDROLASE SUPERFAMILY PROTEIN C4A8.06C"/>
    <property type="match status" value="1"/>
</dbReference>
<keyword evidence="4" id="KW-1185">Reference proteome</keyword>
<dbReference type="EMBL" id="JAFHKJ010000028">
    <property type="protein sequence ID" value="MBN2975765.1"/>
    <property type="molecule type" value="Genomic_DNA"/>
</dbReference>
<dbReference type="PANTHER" id="PTHR48081:SF8">
    <property type="entry name" value="ALPHA_BETA HYDROLASE FOLD-3 DOMAIN-CONTAINING PROTEIN-RELATED"/>
    <property type="match status" value="1"/>
</dbReference>
<dbReference type="InterPro" id="IPR029058">
    <property type="entry name" value="AB_hydrolase_fold"/>
</dbReference>
<proteinExistence type="predicted"/>
<dbReference type="Gene3D" id="3.40.50.1820">
    <property type="entry name" value="alpha/beta hydrolase"/>
    <property type="match status" value="1"/>
</dbReference>
<evidence type="ECO:0000256" key="1">
    <source>
        <dbReference type="ARBA" id="ARBA00022801"/>
    </source>
</evidence>
<dbReference type="RefSeq" id="WP_205489456.1">
    <property type="nucleotide sequence ID" value="NZ_JAFHKI010000024.1"/>
</dbReference>
<dbReference type="InterPro" id="IPR013094">
    <property type="entry name" value="AB_hydrolase_3"/>
</dbReference>
<gene>
    <name evidence="3" type="ORF">JWR99_07130</name>
</gene>
<protein>
    <submittedName>
        <fullName evidence="3">Alpha/beta hydrolase</fullName>
    </submittedName>
</protein>
<dbReference type="InterPro" id="IPR050300">
    <property type="entry name" value="GDXG_lipolytic_enzyme"/>
</dbReference>
<organism evidence="3 4">
    <name type="scientific">Pseudomonas lactucae</name>
    <dbReference type="NCBI Taxonomy" id="2813360"/>
    <lineage>
        <taxon>Bacteria</taxon>
        <taxon>Pseudomonadati</taxon>
        <taxon>Pseudomonadota</taxon>
        <taxon>Gammaproteobacteria</taxon>
        <taxon>Pseudomonadales</taxon>
        <taxon>Pseudomonadaceae</taxon>
        <taxon>Pseudomonas</taxon>
    </lineage>
</organism>
<dbReference type="Pfam" id="PF07859">
    <property type="entry name" value="Abhydrolase_3"/>
    <property type="match status" value="1"/>
</dbReference>
<sequence>MNIESLLDPSYAFFLEKPPSEWTFATLPGIRARISADNPPPHLERCEQRWTTGTPSGCRVRVCIYRPYPVIENQALPVILYLHGGGFVLGSPEMVDDYLADLAEALEAVIVAVDYKLAPEYPFPIPLQDCYTALTWLFSQSVSLGVDPQKVVVMGHSAGGGLAAALALLVRERGQHSLAGLLLVYPMLDHRTGSSVAPVANPTTGTLNWQRKENQFCWQCMRGKYDLGDDHAYLFSAALAPDLRGLPRSFIGVGALDLFLEEDVDFALKLSRSGVPMELHVYPGVPHMTKGGEQDVIPFWPELLFTHVCPCLGSTQRLGNSS</sequence>
<dbReference type="AlphaFoldDB" id="A0A9X0YA54"/>
<dbReference type="SUPFAM" id="SSF53474">
    <property type="entry name" value="alpha/beta-Hydrolases"/>
    <property type="match status" value="1"/>
</dbReference>
<evidence type="ECO:0000313" key="3">
    <source>
        <dbReference type="EMBL" id="MBN2975765.1"/>
    </source>
</evidence>
<dbReference type="GO" id="GO:0016787">
    <property type="term" value="F:hydrolase activity"/>
    <property type="evidence" value="ECO:0007669"/>
    <property type="project" value="UniProtKB-KW"/>
</dbReference>
<evidence type="ECO:0000313" key="4">
    <source>
        <dbReference type="Proteomes" id="UP001154860"/>
    </source>
</evidence>
<name>A0A9X0YA54_9PSED</name>
<feature type="domain" description="Alpha/beta hydrolase fold-3" evidence="2">
    <location>
        <begin position="79"/>
        <end position="288"/>
    </location>
</feature>
<evidence type="ECO:0000259" key="2">
    <source>
        <dbReference type="Pfam" id="PF07859"/>
    </source>
</evidence>
<reference evidence="3 4" key="2">
    <citation type="journal article" date="2023" name="Plant Pathol.">
        <title>Dismantling and reorganizing Pseudomonas marginalis sensu#lato.</title>
        <authorList>
            <person name="Sawada H."/>
            <person name="Fujikawa T."/>
            <person name="Satou M."/>
        </authorList>
    </citation>
    <scope>NUCLEOTIDE SEQUENCE [LARGE SCALE GENOMIC DNA]</scope>
    <source>
        <strain evidence="3 4">MAFF 301381</strain>
    </source>
</reference>
<dbReference type="Proteomes" id="UP001154860">
    <property type="component" value="Unassembled WGS sequence"/>
</dbReference>
<accession>A0A9X0YA54</accession>
<comment type="caution">
    <text evidence="3">The sequence shown here is derived from an EMBL/GenBank/DDBJ whole genome shotgun (WGS) entry which is preliminary data.</text>
</comment>
<keyword evidence="1 3" id="KW-0378">Hydrolase</keyword>